<dbReference type="InterPro" id="IPR011991">
    <property type="entry name" value="ArsR-like_HTH"/>
</dbReference>
<dbReference type="Pfam" id="PF13412">
    <property type="entry name" value="HTH_24"/>
    <property type="match status" value="1"/>
</dbReference>
<reference evidence="1" key="1">
    <citation type="submission" date="2020-05" db="EMBL/GenBank/DDBJ databases">
        <authorList>
            <person name="Chiriac C."/>
            <person name="Salcher M."/>
            <person name="Ghai R."/>
            <person name="Kavagutti S V."/>
        </authorList>
    </citation>
    <scope>NUCLEOTIDE SEQUENCE</scope>
</reference>
<dbReference type="SUPFAM" id="SSF46785">
    <property type="entry name" value="Winged helix' DNA-binding domain"/>
    <property type="match status" value="1"/>
</dbReference>
<dbReference type="AlphaFoldDB" id="A0A6J6MQ66"/>
<dbReference type="EMBL" id="CAEZXI010000002">
    <property type="protein sequence ID" value="CAB4676431.1"/>
    <property type="molecule type" value="Genomic_DNA"/>
</dbReference>
<sequence length="250" mass="27419">MSWPTSHQLLPTGVAQRGYLRNTYVVKKNEADRTRDLVARAILENGPATAADLSARLKITAAGIRRHLDSLITEGVLIAREPYPTLSSKGRGRPSKLFVMSDLGREQFEHSYDDLAVSALKFMSTKSGAHLVKEFAQVRAGEIERKASLIKDSNKSLTEKSRSLAKLLTDEGFAASTDKKGKGEEICQHHCPIAHVASQFPQLCEEETAAFSRILGTHVQRLATIAHGDGVCTTYIPPAIKTNKRERANA</sequence>
<dbReference type="PANTHER" id="PTHR30363:SF28">
    <property type="entry name" value="TRANSCRIPTIONAL REGULATORY PROTEIN-RELATED"/>
    <property type="match status" value="1"/>
</dbReference>
<proteinExistence type="predicted"/>
<dbReference type="CDD" id="cd00090">
    <property type="entry name" value="HTH_ARSR"/>
    <property type="match status" value="1"/>
</dbReference>
<protein>
    <submittedName>
        <fullName evidence="1">Unannotated protein</fullName>
    </submittedName>
</protein>
<dbReference type="InterPro" id="IPR050313">
    <property type="entry name" value="Carb_Metab_HTH_regulators"/>
</dbReference>
<accession>A0A6J6MQ66</accession>
<dbReference type="Gene3D" id="1.10.10.10">
    <property type="entry name" value="Winged helix-like DNA-binding domain superfamily/Winged helix DNA-binding domain"/>
    <property type="match status" value="1"/>
</dbReference>
<dbReference type="PANTHER" id="PTHR30363">
    <property type="entry name" value="HTH-TYPE TRANSCRIPTIONAL REGULATOR SRLR-RELATED"/>
    <property type="match status" value="1"/>
</dbReference>
<name>A0A6J6MQ66_9ZZZZ</name>
<evidence type="ECO:0000313" key="1">
    <source>
        <dbReference type="EMBL" id="CAB4676431.1"/>
    </source>
</evidence>
<dbReference type="InterPro" id="IPR036388">
    <property type="entry name" value="WH-like_DNA-bd_sf"/>
</dbReference>
<gene>
    <name evidence="1" type="ORF">UFOPK2362_00047</name>
</gene>
<organism evidence="1">
    <name type="scientific">freshwater metagenome</name>
    <dbReference type="NCBI Taxonomy" id="449393"/>
    <lineage>
        <taxon>unclassified sequences</taxon>
        <taxon>metagenomes</taxon>
        <taxon>ecological metagenomes</taxon>
    </lineage>
</organism>
<dbReference type="InterPro" id="IPR036390">
    <property type="entry name" value="WH_DNA-bd_sf"/>
</dbReference>